<dbReference type="SUPFAM" id="SSF46689">
    <property type="entry name" value="Homeodomain-like"/>
    <property type="match status" value="2"/>
</dbReference>
<evidence type="ECO:0000256" key="2">
    <source>
        <dbReference type="ARBA" id="ARBA00023125"/>
    </source>
</evidence>
<dbReference type="InterPro" id="IPR018060">
    <property type="entry name" value="HTH_AraC"/>
</dbReference>
<dbReference type="InterPro" id="IPR018062">
    <property type="entry name" value="HTH_AraC-typ_CS"/>
</dbReference>
<gene>
    <name evidence="5" type="ordered locus">Aflv_1180</name>
</gene>
<dbReference type="EMBL" id="CP000922">
    <property type="protein sequence ID" value="ACJ33556.1"/>
    <property type="molecule type" value="Genomic_DNA"/>
</dbReference>
<dbReference type="Gene3D" id="1.10.10.60">
    <property type="entry name" value="Homeodomain-like"/>
    <property type="match status" value="2"/>
</dbReference>
<feature type="domain" description="HTH araC/xylS-type" evidence="4">
    <location>
        <begin position="180"/>
        <end position="278"/>
    </location>
</feature>
<keyword evidence="1" id="KW-0805">Transcription regulation</keyword>
<dbReference type="GO" id="GO:0003700">
    <property type="term" value="F:DNA-binding transcription factor activity"/>
    <property type="evidence" value="ECO:0007669"/>
    <property type="project" value="InterPro"/>
</dbReference>
<dbReference type="PRINTS" id="PR00032">
    <property type="entry name" value="HTHARAC"/>
</dbReference>
<dbReference type="KEGG" id="afl:Aflv_1180"/>
<evidence type="ECO:0000256" key="1">
    <source>
        <dbReference type="ARBA" id="ARBA00023015"/>
    </source>
</evidence>
<evidence type="ECO:0000313" key="6">
    <source>
        <dbReference type="Proteomes" id="UP000000742"/>
    </source>
</evidence>
<dbReference type="InterPro" id="IPR020449">
    <property type="entry name" value="Tscrpt_reg_AraC-type_HTH"/>
</dbReference>
<proteinExistence type="predicted"/>
<dbReference type="GO" id="GO:0043565">
    <property type="term" value="F:sequence-specific DNA binding"/>
    <property type="evidence" value="ECO:0007669"/>
    <property type="project" value="InterPro"/>
</dbReference>
<evidence type="ECO:0000313" key="5">
    <source>
        <dbReference type="EMBL" id="ACJ33556.1"/>
    </source>
</evidence>
<protein>
    <submittedName>
        <fullName evidence="5">Transcriptional regulator containing HTH domain, AraC family</fullName>
    </submittedName>
</protein>
<reference evidence="5 6" key="1">
    <citation type="journal article" date="2008" name="Genome Biol.">
        <title>Encapsulated in silica: genome, proteome and physiology of the thermophilic bacterium Anoxybacillus flavithermus WK1.</title>
        <authorList>
            <person name="Saw J.H."/>
            <person name="Mountain B.W."/>
            <person name="Feng L."/>
            <person name="Omelchenko M.V."/>
            <person name="Hou S."/>
            <person name="Saito J.A."/>
            <person name="Stott M.B."/>
            <person name="Li D."/>
            <person name="Zhao G."/>
            <person name="Wu J."/>
            <person name="Galperin M.Y."/>
            <person name="Koonin E.V."/>
            <person name="Makarova K.S."/>
            <person name="Wolf Y.I."/>
            <person name="Rigden D.J."/>
            <person name="Dunfield P.F."/>
            <person name="Wang L."/>
            <person name="Alam M."/>
        </authorList>
    </citation>
    <scope>NUCLEOTIDE SEQUENCE [LARGE SCALE GENOMIC DNA]</scope>
    <source>
        <strain evidence="6">DSM 21510 / WK1</strain>
    </source>
</reference>
<dbReference type="HOGENOM" id="CLU_000445_88_6_9"/>
<sequence length="281" mass="33267">MHTFIKNIYFFSNHEGGAHMYDLSMITDLEIHQHSYWNPIIQFQLSEDTYPHWNIFCIEEGIFEYQVMGQKEEAQFGEIIFCPPNIPLKRRAVTPLKFHFLRFSFKNIEQYRLPIGKIKILDIERLSSTYSHFRSMAFNETELSNKWKAHLIYDLLQLYNMENQLLTIDNQPKIKDPVIAKAIERLHEQAFTNITIQNVASHFGLSSVQFTRRFQANVGISPSEYLTLLRLRKARTLLLETDYTIDDIASRCGYSNGFYFSRIFSKKMKMSPSNFRKIHRI</sequence>
<dbReference type="PATRIC" id="fig|491915.6.peg.1206"/>
<evidence type="ECO:0000259" key="4">
    <source>
        <dbReference type="PROSITE" id="PS01124"/>
    </source>
</evidence>
<dbReference type="PANTHER" id="PTHR43280:SF2">
    <property type="entry name" value="HTH-TYPE TRANSCRIPTIONAL REGULATOR EXSA"/>
    <property type="match status" value="1"/>
</dbReference>
<dbReference type="Pfam" id="PF12833">
    <property type="entry name" value="HTH_18"/>
    <property type="match status" value="1"/>
</dbReference>
<dbReference type="PANTHER" id="PTHR43280">
    <property type="entry name" value="ARAC-FAMILY TRANSCRIPTIONAL REGULATOR"/>
    <property type="match status" value="1"/>
</dbReference>
<keyword evidence="2" id="KW-0238">DNA-binding</keyword>
<accession>B7GJA8</accession>
<organism evidence="5 6">
    <name type="scientific">Anoxybacillus flavithermus (strain DSM 21510 / WK1)</name>
    <dbReference type="NCBI Taxonomy" id="491915"/>
    <lineage>
        <taxon>Bacteria</taxon>
        <taxon>Bacillati</taxon>
        <taxon>Bacillota</taxon>
        <taxon>Bacilli</taxon>
        <taxon>Bacillales</taxon>
        <taxon>Anoxybacillaceae</taxon>
        <taxon>Anoxybacillus</taxon>
    </lineage>
</organism>
<dbReference type="SMART" id="SM00342">
    <property type="entry name" value="HTH_ARAC"/>
    <property type="match status" value="1"/>
</dbReference>
<dbReference type="PROSITE" id="PS00041">
    <property type="entry name" value="HTH_ARAC_FAMILY_1"/>
    <property type="match status" value="1"/>
</dbReference>
<evidence type="ECO:0000256" key="3">
    <source>
        <dbReference type="ARBA" id="ARBA00023163"/>
    </source>
</evidence>
<dbReference type="eggNOG" id="COG4977">
    <property type="taxonomic scope" value="Bacteria"/>
</dbReference>
<dbReference type="InterPro" id="IPR009057">
    <property type="entry name" value="Homeodomain-like_sf"/>
</dbReference>
<dbReference type="AlphaFoldDB" id="B7GJA8"/>
<dbReference type="PROSITE" id="PS01124">
    <property type="entry name" value="HTH_ARAC_FAMILY_2"/>
    <property type="match status" value="1"/>
</dbReference>
<name>B7GJA8_ANOFW</name>
<dbReference type="Proteomes" id="UP000000742">
    <property type="component" value="Chromosome"/>
</dbReference>
<dbReference type="STRING" id="491915.Aflv_1180"/>
<keyword evidence="3" id="KW-0804">Transcription</keyword>